<protein>
    <submittedName>
        <fullName evidence="2">Uncharacterized protein</fullName>
    </submittedName>
</protein>
<evidence type="ECO:0000256" key="1">
    <source>
        <dbReference type="SAM" id="Phobius"/>
    </source>
</evidence>
<feature type="transmembrane region" description="Helical" evidence="1">
    <location>
        <begin position="103"/>
        <end position="121"/>
    </location>
</feature>
<accession>A0A316AJ59</accession>
<keyword evidence="1" id="KW-0472">Membrane</keyword>
<dbReference type="AlphaFoldDB" id="A0A316AJ59"/>
<keyword evidence="1" id="KW-1133">Transmembrane helix</keyword>
<evidence type="ECO:0000313" key="3">
    <source>
        <dbReference type="Proteomes" id="UP000245880"/>
    </source>
</evidence>
<sequence length="128" mass="14940">MKILTTNWINIFGVFIVTLFYAVILNYSNSNLNYNIFQSVVAGLILICLYGMIFWGLFIISLIVADLLLIVWSQKLLKQKLLLEWLLVSSPFIYWVIKYQEWISLIGIITFFITQLLRERLIAKAMGI</sequence>
<gene>
    <name evidence="2" type="ORF">CLV98_109123</name>
</gene>
<dbReference type="Proteomes" id="UP000245880">
    <property type="component" value="Unassembled WGS sequence"/>
</dbReference>
<reference evidence="2 3" key="1">
    <citation type="submission" date="2018-03" db="EMBL/GenBank/DDBJ databases">
        <title>Genomic Encyclopedia of Archaeal and Bacterial Type Strains, Phase II (KMG-II): from individual species to whole genera.</title>
        <authorList>
            <person name="Goeker M."/>
        </authorList>
    </citation>
    <scope>NUCLEOTIDE SEQUENCE [LARGE SCALE GENOMIC DNA]</scope>
    <source>
        <strain evidence="2 3">DSM 100346</strain>
    </source>
</reference>
<evidence type="ECO:0000313" key="2">
    <source>
        <dbReference type="EMBL" id="PWJ57014.1"/>
    </source>
</evidence>
<keyword evidence="3" id="KW-1185">Reference proteome</keyword>
<organism evidence="2 3">
    <name type="scientific">Dyadobacter jejuensis</name>
    <dbReference type="NCBI Taxonomy" id="1082580"/>
    <lineage>
        <taxon>Bacteria</taxon>
        <taxon>Pseudomonadati</taxon>
        <taxon>Bacteroidota</taxon>
        <taxon>Cytophagia</taxon>
        <taxon>Cytophagales</taxon>
        <taxon>Spirosomataceae</taxon>
        <taxon>Dyadobacter</taxon>
    </lineage>
</organism>
<feature type="transmembrane region" description="Helical" evidence="1">
    <location>
        <begin position="7"/>
        <end position="24"/>
    </location>
</feature>
<comment type="caution">
    <text evidence="2">The sequence shown here is derived from an EMBL/GenBank/DDBJ whole genome shotgun (WGS) entry which is preliminary data.</text>
</comment>
<dbReference type="EMBL" id="QGDT01000009">
    <property type="protein sequence ID" value="PWJ57014.1"/>
    <property type="molecule type" value="Genomic_DNA"/>
</dbReference>
<name>A0A316AJ59_9BACT</name>
<keyword evidence="1" id="KW-0812">Transmembrane</keyword>
<proteinExistence type="predicted"/>
<feature type="transmembrane region" description="Helical" evidence="1">
    <location>
        <begin position="36"/>
        <end position="69"/>
    </location>
</feature>